<evidence type="ECO:0000256" key="1">
    <source>
        <dbReference type="ARBA" id="ARBA00004236"/>
    </source>
</evidence>
<keyword evidence="8" id="KW-1185">Reference proteome</keyword>
<evidence type="ECO:0000313" key="7">
    <source>
        <dbReference type="EMBL" id="AMQ56837.1"/>
    </source>
</evidence>
<dbReference type="CDD" id="cd02522">
    <property type="entry name" value="GT_2_like_a"/>
    <property type="match status" value="1"/>
</dbReference>
<dbReference type="OrthoDB" id="9810303at2"/>
<organism evidence="7 8">
    <name type="scientific">Algoriphagus sanaruensis</name>
    <dbReference type="NCBI Taxonomy" id="1727163"/>
    <lineage>
        <taxon>Bacteria</taxon>
        <taxon>Pseudomonadati</taxon>
        <taxon>Bacteroidota</taxon>
        <taxon>Cytophagia</taxon>
        <taxon>Cytophagales</taxon>
        <taxon>Cyclobacteriaceae</taxon>
        <taxon>Algoriphagus</taxon>
    </lineage>
</organism>
<evidence type="ECO:0000256" key="2">
    <source>
        <dbReference type="ARBA" id="ARBA00022475"/>
    </source>
</evidence>
<evidence type="ECO:0000256" key="5">
    <source>
        <dbReference type="ARBA" id="ARBA00023136"/>
    </source>
</evidence>
<reference evidence="7 8" key="2">
    <citation type="journal article" date="2016" name="Genome Announc.">
        <title>Complete Genome Sequence of Algoriphagus sp. Strain M8-2, Isolated from a Brackish Lake.</title>
        <authorList>
            <person name="Muraguchi Y."/>
            <person name="Kushimoto K."/>
            <person name="Ohtsubo Y."/>
            <person name="Suzuki T."/>
            <person name="Dohra H."/>
            <person name="Kimbara K."/>
            <person name="Shintani M."/>
        </authorList>
    </citation>
    <scope>NUCLEOTIDE SEQUENCE [LARGE SCALE GENOMIC DNA]</scope>
    <source>
        <strain evidence="7 8">M8-2</strain>
    </source>
</reference>
<dbReference type="NCBIfam" id="TIGR04283">
    <property type="entry name" value="glyco_like_mftF"/>
    <property type="match status" value="1"/>
</dbReference>
<keyword evidence="3" id="KW-0328">Glycosyltransferase</keyword>
<reference evidence="8" key="1">
    <citation type="submission" date="2015-09" db="EMBL/GenBank/DDBJ databases">
        <title>Complete sequence of Algoriphagus sp. M8-2.</title>
        <authorList>
            <person name="Shintani M."/>
        </authorList>
    </citation>
    <scope>NUCLEOTIDE SEQUENCE [LARGE SCALE GENOMIC DNA]</scope>
    <source>
        <strain evidence="8">M8-2</strain>
    </source>
</reference>
<comment type="subcellular location">
    <subcellularLocation>
        <location evidence="1">Cell membrane</location>
    </subcellularLocation>
</comment>
<evidence type="ECO:0000259" key="6">
    <source>
        <dbReference type="Pfam" id="PF00535"/>
    </source>
</evidence>
<dbReference type="EMBL" id="CP012836">
    <property type="protein sequence ID" value="AMQ56837.1"/>
    <property type="molecule type" value="Genomic_DNA"/>
</dbReference>
<evidence type="ECO:0000256" key="3">
    <source>
        <dbReference type="ARBA" id="ARBA00022676"/>
    </source>
</evidence>
<proteinExistence type="predicted"/>
<dbReference type="PANTHER" id="PTHR43646:SF2">
    <property type="entry name" value="GLYCOSYLTRANSFERASE 2-LIKE DOMAIN-CONTAINING PROTEIN"/>
    <property type="match status" value="1"/>
</dbReference>
<evidence type="ECO:0000256" key="4">
    <source>
        <dbReference type="ARBA" id="ARBA00022679"/>
    </source>
</evidence>
<dbReference type="PATRIC" id="fig|1727163.4.peg.2170"/>
<dbReference type="GO" id="GO:0005886">
    <property type="term" value="C:plasma membrane"/>
    <property type="evidence" value="ECO:0007669"/>
    <property type="project" value="UniProtKB-SubCell"/>
</dbReference>
<gene>
    <name evidence="7" type="ORF">AO498_10385</name>
</gene>
<feature type="domain" description="Glycosyltransferase 2-like" evidence="6">
    <location>
        <begin position="8"/>
        <end position="96"/>
    </location>
</feature>
<evidence type="ECO:0000313" key="8">
    <source>
        <dbReference type="Proteomes" id="UP000073816"/>
    </source>
</evidence>
<dbReference type="InterPro" id="IPR026461">
    <property type="entry name" value="Trfase_2_rSAM/seldom_assoc"/>
</dbReference>
<name>A0A142ENY2_9BACT</name>
<dbReference type="AlphaFoldDB" id="A0A142ENY2"/>
<keyword evidence="2" id="KW-1003">Cell membrane</keyword>
<dbReference type="GO" id="GO:0016757">
    <property type="term" value="F:glycosyltransferase activity"/>
    <property type="evidence" value="ECO:0007669"/>
    <property type="project" value="UniProtKB-KW"/>
</dbReference>
<accession>A0A142ENY2</accession>
<protein>
    <submittedName>
        <fullName evidence="7">Glycosyl transferase</fullName>
    </submittedName>
</protein>
<dbReference type="PANTHER" id="PTHR43646">
    <property type="entry name" value="GLYCOSYLTRANSFERASE"/>
    <property type="match status" value="1"/>
</dbReference>
<dbReference type="InterPro" id="IPR029044">
    <property type="entry name" value="Nucleotide-diphossugar_trans"/>
</dbReference>
<dbReference type="Pfam" id="PF00535">
    <property type="entry name" value="Glycos_transf_2"/>
    <property type="match status" value="1"/>
</dbReference>
<dbReference type="Gene3D" id="3.90.550.10">
    <property type="entry name" value="Spore Coat Polysaccharide Biosynthesis Protein SpsA, Chain A"/>
    <property type="match status" value="1"/>
</dbReference>
<dbReference type="STRING" id="1727163.AO498_10385"/>
<dbReference type="SUPFAM" id="SSF53448">
    <property type="entry name" value="Nucleotide-diphospho-sugar transferases"/>
    <property type="match status" value="1"/>
</dbReference>
<dbReference type="RefSeq" id="WP_067547028.1">
    <property type="nucleotide sequence ID" value="NZ_CP012836.1"/>
</dbReference>
<dbReference type="InterPro" id="IPR001173">
    <property type="entry name" value="Glyco_trans_2-like"/>
</dbReference>
<keyword evidence="4 7" id="KW-0808">Transferase</keyword>
<dbReference type="Proteomes" id="UP000073816">
    <property type="component" value="Chromosome"/>
</dbReference>
<keyword evidence="5" id="KW-0472">Membrane</keyword>
<sequence length="233" mass="26288">MKESLRISVIIPVLNEQENLKILIPSIQEFGGNFLQDLIVVDGGSVDQSIQVAESLGATVYITKEASRAQQMNLGAQYASGNTLLFVHADVRMNSSFAFDIQKARLKGFRAGCFRYKFDSSKLMLKINSWATRFNGPFSGGGDQTLFISKRFFEDLGGFDPQFTIMEDFDLVRRIKGKSNFYIIPKSILVSARKYEHNSWLKVQVANLLAFWNFKRGTSPTVIKEAYIKSLKS</sequence>
<dbReference type="KEGG" id="alm:AO498_10385"/>